<evidence type="ECO:0000313" key="1">
    <source>
        <dbReference type="EMBL" id="MBD2316710.1"/>
    </source>
</evidence>
<dbReference type="EMBL" id="JACJQY010000008">
    <property type="protein sequence ID" value="MBD2316710.1"/>
    <property type="molecule type" value="Genomic_DNA"/>
</dbReference>
<sequence>MPTLQVLASNIQYDSSWGIWAELIDGKFAAQSQARYGQRQFENGGLLDEFAFFANGKKIGDHYQYWCGEFELHDYSQWAEIVRKFEAFEDGCEWGGNREEVENWAKDSEDPEVIALVEAAKAEFDSQCFENSDEWLLELIAEMNDDLEARIEY</sequence>
<protein>
    <recommendedName>
        <fullName evidence="3">DUF4375 domain-containing protein</fullName>
    </recommendedName>
</protein>
<name>A0ABR8C9H4_9CYAN</name>
<organism evidence="1 2">
    <name type="scientific">Phormidium tenue FACHB-1050</name>
    <dbReference type="NCBI Taxonomy" id="2692857"/>
    <lineage>
        <taxon>Bacteria</taxon>
        <taxon>Bacillati</taxon>
        <taxon>Cyanobacteriota</taxon>
        <taxon>Cyanophyceae</taxon>
        <taxon>Oscillatoriophycideae</taxon>
        <taxon>Oscillatoriales</taxon>
        <taxon>Oscillatoriaceae</taxon>
        <taxon>Phormidium</taxon>
    </lineage>
</organism>
<dbReference type="Proteomes" id="UP000618445">
    <property type="component" value="Unassembled WGS sequence"/>
</dbReference>
<evidence type="ECO:0000313" key="2">
    <source>
        <dbReference type="Proteomes" id="UP000618445"/>
    </source>
</evidence>
<dbReference type="RefSeq" id="WP_190577596.1">
    <property type="nucleotide sequence ID" value="NZ_CAWPQU010000078.1"/>
</dbReference>
<comment type="caution">
    <text evidence="1">The sequence shown here is derived from an EMBL/GenBank/DDBJ whole genome shotgun (WGS) entry which is preliminary data.</text>
</comment>
<accession>A0ABR8C9H4</accession>
<proteinExistence type="predicted"/>
<gene>
    <name evidence="1" type="ORF">H6G05_07600</name>
</gene>
<reference evidence="1 2" key="1">
    <citation type="journal article" date="2020" name="ISME J.">
        <title>Comparative genomics reveals insights into cyanobacterial evolution and habitat adaptation.</title>
        <authorList>
            <person name="Chen M.Y."/>
            <person name="Teng W.K."/>
            <person name="Zhao L."/>
            <person name="Hu C.X."/>
            <person name="Zhou Y.K."/>
            <person name="Han B.P."/>
            <person name="Song L.R."/>
            <person name="Shu W.S."/>
        </authorList>
    </citation>
    <scope>NUCLEOTIDE SEQUENCE [LARGE SCALE GENOMIC DNA]</scope>
    <source>
        <strain evidence="1 2">FACHB-1050</strain>
    </source>
</reference>
<keyword evidence="2" id="KW-1185">Reference proteome</keyword>
<evidence type="ECO:0008006" key="3">
    <source>
        <dbReference type="Google" id="ProtNLM"/>
    </source>
</evidence>